<accession>A0A9N9LH47</accession>
<reference evidence="4" key="1">
    <citation type="submission" date="2021-07" db="EMBL/GenBank/DDBJ databases">
        <authorList>
            <person name="Durling M."/>
        </authorList>
    </citation>
    <scope>NUCLEOTIDE SEQUENCE</scope>
</reference>
<dbReference type="OrthoDB" id="48036at2759"/>
<gene>
    <name evidence="4" type="ORF">HYALB_00001177</name>
</gene>
<proteinExistence type="inferred from homology"/>
<evidence type="ECO:0000259" key="3">
    <source>
        <dbReference type="Pfam" id="PF09811"/>
    </source>
</evidence>
<keyword evidence="5" id="KW-1185">Reference proteome</keyword>
<name>A0A9N9LH47_9HELO</name>
<feature type="region of interest" description="Disordered" evidence="2">
    <location>
        <begin position="157"/>
        <end position="188"/>
    </location>
</feature>
<dbReference type="Pfam" id="PF09811">
    <property type="entry name" value="Yae1_N"/>
    <property type="match status" value="1"/>
</dbReference>
<dbReference type="InterPro" id="IPR052436">
    <property type="entry name" value="LTO1_adapter"/>
</dbReference>
<comment type="caution">
    <text evidence="4">The sequence shown here is derived from an EMBL/GenBank/DDBJ whole genome shotgun (WGS) entry which is preliminary data.</text>
</comment>
<protein>
    <recommendedName>
        <fullName evidence="3">Essential protein Yae1 N-terminal domain-containing protein</fullName>
    </recommendedName>
</protein>
<evidence type="ECO:0000313" key="4">
    <source>
        <dbReference type="EMBL" id="CAG8972487.1"/>
    </source>
</evidence>
<feature type="domain" description="Essential protein Yae1 N-terminal" evidence="3">
    <location>
        <begin position="20"/>
        <end position="57"/>
    </location>
</feature>
<feature type="compositionally biased region" description="Basic and acidic residues" evidence="2">
    <location>
        <begin position="157"/>
        <end position="176"/>
    </location>
</feature>
<dbReference type="PANTHER" id="PTHR28532">
    <property type="entry name" value="GEO13458P1"/>
    <property type="match status" value="1"/>
</dbReference>
<evidence type="ECO:0000256" key="1">
    <source>
        <dbReference type="ARBA" id="ARBA00038090"/>
    </source>
</evidence>
<dbReference type="AlphaFoldDB" id="A0A9N9LH47"/>
<dbReference type="Proteomes" id="UP000701801">
    <property type="component" value="Unassembled WGS sequence"/>
</dbReference>
<evidence type="ECO:0000313" key="5">
    <source>
        <dbReference type="Proteomes" id="UP000701801"/>
    </source>
</evidence>
<dbReference type="InterPro" id="IPR019191">
    <property type="entry name" value="Essential_protein_Yae1_N"/>
</dbReference>
<dbReference type="EMBL" id="CAJVRM010000045">
    <property type="protein sequence ID" value="CAG8972487.1"/>
    <property type="molecule type" value="Genomic_DNA"/>
</dbReference>
<organism evidence="4 5">
    <name type="scientific">Hymenoscyphus albidus</name>
    <dbReference type="NCBI Taxonomy" id="595503"/>
    <lineage>
        <taxon>Eukaryota</taxon>
        <taxon>Fungi</taxon>
        <taxon>Dikarya</taxon>
        <taxon>Ascomycota</taxon>
        <taxon>Pezizomycotina</taxon>
        <taxon>Leotiomycetes</taxon>
        <taxon>Helotiales</taxon>
        <taxon>Helotiaceae</taxon>
        <taxon>Hymenoscyphus</taxon>
    </lineage>
</organism>
<sequence>MPHDTFDEVLGLEEEFYNDGYKDGLADGIAAGRIEGRKFGLEKGFEKYVESGRLYGKSLIWANRLPQLKPVSKPPSKVSESDSLQNPEIVEKGNEEVMLSLPPLQNNQRLVKHVKVLHALAESESLSTENSEDAVADFDDRFKRALAKAKIIERMVGEGMPKDGEESGKVAPRNDENIEDASTGKLIA</sequence>
<dbReference type="PANTHER" id="PTHR28532:SF1">
    <property type="entry name" value="ORAL CANCER OVEREXPRESSED 1"/>
    <property type="match status" value="1"/>
</dbReference>
<comment type="similarity">
    <text evidence="1">Belongs to the LTO1 family.</text>
</comment>
<evidence type="ECO:0000256" key="2">
    <source>
        <dbReference type="SAM" id="MobiDB-lite"/>
    </source>
</evidence>